<gene>
    <name evidence="10" type="ORF">TDIB3V08_LOCUS8828</name>
</gene>
<reference evidence="10" key="1">
    <citation type="submission" date="2020-11" db="EMBL/GenBank/DDBJ databases">
        <authorList>
            <person name="Tran Van P."/>
        </authorList>
    </citation>
    <scope>NUCLEOTIDE SEQUENCE</scope>
</reference>
<dbReference type="CDD" id="cd01425">
    <property type="entry name" value="RPS2"/>
    <property type="match status" value="1"/>
</dbReference>
<dbReference type="GO" id="GO:0006412">
    <property type="term" value="P:translation"/>
    <property type="evidence" value="ECO:0007669"/>
    <property type="project" value="InterPro"/>
</dbReference>
<evidence type="ECO:0000256" key="5">
    <source>
        <dbReference type="ARBA" id="ARBA00023274"/>
    </source>
</evidence>
<dbReference type="HAMAP" id="MF_00291_B">
    <property type="entry name" value="Ribosomal_uS2_B"/>
    <property type="match status" value="1"/>
</dbReference>
<dbReference type="PANTHER" id="PTHR12534:SF0">
    <property type="entry name" value="SMALL RIBOSOMAL SUBUNIT PROTEIN US2M"/>
    <property type="match status" value="1"/>
</dbReference>
<comment type="subcellular location">
    <subcellularLocation>
        <location evidence="1">Mitochondrion</location>
    </subcellularLocation>
</comment>
<dbReference type="InterPro" id="IPR023591">
    <property type="entry name" value="Ribosomal_uS2_flav_dom_sf"/>
</dbReference>
<keyword evidence="3" id="KW-0689">Ribosomal protein</keyword>
<evidence type="ECO:0000256" key="1">
    <source>
        <dbReference type="ARBA" id="ARBA00004173"/>
    </source>
</evidence>
<dbReference type="InterPro" id="IPR018130">
    <property type="entry name" value="Ribosomal_uS2_CS"/>
</dbReference>
<name>A0A7R8VQ29_TIMDO</name>
<dbReference type="Pfam" id="PF00318">
    <property type="entry name" value="Ribosomal_S2"/>
    <property type="match status" value="2"/>
</dbReference>
<evidence type="ECO:0000256" key="8">
    <source>
        <dbReference type="ARBA" id="ARBA00083109"/>
    </source>
</evidence>
<evidence type="ECO:0000256" key="4">
    <source>
        <dbReference type="ARBA" id="ARBA00023128"/>
    </source>
</evidence>
<dbReference type="GO" id="GO:0005763">
    <property type="term" value="C:mitochondrial small ribosomal subunit"/>
    <property type="evidence" value="ECO:0007669"/>
    <property type="project" value="UniProtKB-ARBA"/>
</dbReference>
<dbReference type="GO" id="GO:0005743">
    <property type="term" value="C:mitochondrial inner membrane"/>
    <property type="evidence" value="ECO:0007669"/>
    <property type="project" value="UniProtKB-ARBA"/>
</dbReference>
<dbReference type="Gene3D" id="3.40.50.10490">
    <property type="entry name" value="Glucose-6-phosphate isomerase like protein, domain 1"/>
    <property type="match status" value="1"/>
</dbReference>
<keyword evidence="9" id="KW-0732">Signal</keyword>
<dbReference type="GO" id="GO:0003735">
    <property type="term" value="F:structural constituent of ribosome"/>
    <property type="evidence" value="ECO:0007669"/>
    <property type="project" value="InterPro"/>
</dbReference>
<evidence type="ECO:0000256" key="7">
    <source>
        <dbReference type="ARBA" id="ARBA00071390"/>
    </source>
</evidence>
<dbReference type="AlphaFoldDB" id="A0A7R8VQ29"/>
<evidence type="ECO:0000256" key="3">
    <source>
        <dbReference type="ARBA" id="ARBA00022980"/>
    </source>
</evidence>
<dbReference type="PRINTS" id="PR00395">
    <property type="entry name" value="RIBOSOMALS2"/>
</dbReference>
<evidence type="ECO:0000256" key="9">
    <source>
        <dbReference type="SAM" id="SignalP"/>
    </source>
</evidence>
<comment type="function">
    <text evidence="6">Required for mitoribosome formation and stability, and mitochondrial translation.</text>
</comment>
<dbReference type="PANTHER" id="PTHR12534">
    <property type="entry name" value="30S RIBOSOMAL PROTEIN S2 PROKARYOTIC AND ORGANELLAR"/>
    <property type="match status" value="1"/>
</dbReference>
<sequence>MRRGYEALLILHLCTHILPLFCRDATGPLTPHSCVEPALRQVDPSVDTNITTSIYNLTYGTDRKRKVDMINKKSRSKNSSEDVGNSMSHYLRTPWGAGITLSRLSTLVQPDIAQETLAESDTVHSGVVDQPRLLDPLKHPDYFRVHELFTIRDLFDARVHLGHKEGSLDNRMRPFIFGSRLGHLVFDLDITGYHLRQALNFIAHTAFNDGLVLFVYRGAQNAQLVQQTAKECGEFAHTRFWRGGIFTNANKQLGVSTRLPDLCIFLNTLNTILTQHVAVRDSAKMCIPTVGIVDSNCNPNLITYPVPGNDDTPCAVELYCRLFKAAILRGKEERKRVLEEQAKEQAKVQ</sequence>
<dbReference type="InterPro" id="IPR001865">
    <property type="entry name" value="Ribosomal_uS2"/>
</dbReference>
<dbReference type="PROSITE" id="PS00962">
    <property type="entry name" value="RIBOSOMAL_S2_1"/>
    <property type="match status" value="1"/>
</dbReference>
<dbReference type="InterPro" id="IPR005706">
    <property type="entry name" value="Ribosomal_uS2_bac/mit/plastid"/>
</dbReference>
<feature type="chain" id="PRO_5031024712" description="Small ribosomal subunit protein uS2m" evidence="9">
    <location>
        <begin position="23"/>
        <end position="349"/>
    </location>
</feature>
<dbReference type="EMBL" id="OA569632">
    <property type="protein sequence ID" value="CAD7202646.1"/>
    <property type="molecule type" value="Genomic_DNA"/>
</dbReference>
<feature type="signal peptide" evidence="9">
    <location>
        <begin position="1"/>
        <end position="22"/>
    </location>
</feature>
<dbReference type="FunFam" id="3.40.50.10490:FF:000026">
    <property type="entry name" value="28S ribosomal protein S2, mitochondrial"/>
    <property type="match status" value="1"/>
</dbReference>
<comment type="similarity">
    <text evidence="2">Belongs to the universal ribosomal protein uS2 family.</text>
</comment>
<accession>A0A7R8VQ29</accession>
<proteinExistence type="inferred from homology"/>
<protein>
    <recommendedName>
        <fullName evidence="7">Small ribosomal subunit protein uS2m</fullName>
    </recommendedName>
    <alternativeName>
        <fullName evidence="8">28S ribosomal protein S2, mitochondrial</fullName>
    </alternativeName>
</protein>
<evidence type="ECO:0000256" key="6">
    <source>
        <dbReference type="ARBA" id="ARBA00059792"/>
    </source>
</evidence>
<dbReference type="SUPFAM" id="SSF52313">
    <property type="entry name" value="Ribosomal protein S2"/>
    <property type="match status" value="1"/>
</dbReference>
<evidence type="ECO:0000256" key="2">
    <source>
        <dbReference type="ARBA" id="ARBA00006242"/>
    </source>
</evidence>
<keyword evidence="4" id="KW-0496">Mitochondrion</keyword>
<organism evidence="10">
    <name type="scientific">Timema douglasi</name>
    <name type="common">Walking stick</name>
    <dbReference type="NCBI Taxonomy" id="61478"/>
    <lineage>
        <taxon>Eukaryota</taxon>
        <taxon>Metazoa</taxon>
        <taxon>Ecdysozoa</taxon>
        <taxon>Arthropoda</taxon>
        <taxon>Hexapoda</taxon>
        <taxon>Insecta</taxon>
        <taxon>Pterygota</taxon>
        <taxon>Neoptera</taxon>
        <taxon>Polyneoptera</taxon>
        <taxon>Phasmatodea</taxon>
        <taxon>Timematodea</taxon>
        <taxon>Timematoidea</taxon>
        <taxon>Timematidae</taxon>
        <taxon>Timema</taxon>
    </lineage>
</organism>
<evidence type="ECO:0000313" key="10">
    <source>
        <dbReference type="EMBL" id="CAD7202646.1"/>
    </source>
</evidence>
<keyword evidence="5" id="KW-0687">Ribonucleoprotein</keyword>